<evidence type="ECO:0000259" key="8">
    <source>
        <dbReference type="PROSITE" id="PS50893"/>
    </source>
</evidence>
<dbReference type="Pfam" id="PF00005">
    <property type="entry name" value="ABC_tran"/>
    <property type="match status" value="1"/>
</dbReference>
<protein>
    <submittedName>
        <fullName evidence="10">ABC transporter ATP-binding protein</fullName>
    </submittedName>
</protein>
<dbReference type="Gene3D" id="1.20.1560.10">
    <property type="entry name" value="ABC transporter type 1, transmembrane domain"/>
    <property type="match status" value="1"/>
</dbReference>
<dbReference type="InterPro" id="IPR036640">
    <property type="entry name" value="ABC1_TM_sf"/>
</dbReference>
<keyword evidence="11" id="KW-1185">Reference proteome</keyword>
<dbReference type="CDD" id="cd03228">
    <property type="entry name" value="ABCC_MRP_Like"/>
    <property type="match status" value="1"/>
</dbReference>
<evidence type="ECO:0000256" key="4">
    <source>
        <dbReference type="ARBA" id="ARBA00022840"/>
    </source>
</evidence>
<feature type="transmembrane region" description="Helical" evidence="7">
    <location>
        <begin position="61"/>
        <end position="79"/>
    </location>
</feature>
<dbReference type="PANTHER" id="PTHR43394:SF1">
    <property type="entry name" value="ATP-BINDING CASSETTE SUB-FAMILY B MEMBER 10, MITOCHONDRIAL"/>
    <property type="match status" value="1"/>
</dbReference>
<proteinExistence type="predicted"/>
<evidence type="ECO:0000313" key="10">
    <source>
        <dbReference type="EMBL" id="MCX7571345.1"/>
    </source>
</evidence>
<feature type="transmembrane region" description="Helical" evidence="7">
    <location>
        <begin position="165"/>
        <end position="184"/>
    </location>
</feature>
<feature type="domain" description="ABC transporter" evidence="8">
    <location>
        <begin position="346"/>
        <end position="586"/>
    </location>
</feature>
<dbReference type="SUPFAM" id="SSF52540">
    <property type="entry name" value="P-loop containing nucleoside triphosphate hydrolases"/>
    <property type="match status" value="1"/>
</dbReference>
<evidence type="ECO:0000256" key="5">
    <source>
        <dbReference type="ARBA" id="ARBA00022989"/>
    </source>
</evidence>
<dbReference type="InterPro" id="IPR011527">
    <property type="entry name" value="ABC1_TM_dom"/>
</dbReference>
<dbReference type="Gene3D" id="3.40.50.300">
    <property type="entry name" value="P-loop containing nucleotide triphosphate hydrolases"/>
    <property type="match status" value="1"/>
</dbReference>
<dbReference type="PROSITE" id="PS50893">
    <property type="entry name" value="ABC_TRANSPORTER_2"/>
    <property type="match status" value="1"/>
</dbReference>
<dbReference type="Proteomes" id="UP001208017">
    <property type="component" value="Unassembled WGS sequence"/>
</dbReference>
<evidence type="ECO:0000256" key="6">
    <source>
        <dbReference type="ARBA" id="ARBA00023136"/>
    </source>
</evidence>
<gene>
    <name evidence="10" type="ORF">OS242_15455</name>
</gene>
<comment type="caution">
    <text evidence="10">The sequence shown here is derived from an EMBL/GenBank/DDBJ whole genome shotgun (WGS) entry which is preliminary data.</text>
</comment>
<keyword evidence="6 7" id="KW-0472">Membrane</keyword>
<keyword evidence="2 7" id="KW-0812">Transmembrane</keyword>
<feature type="transmembrane region" description="Helical" evidence="7">
    <location>
        <begin position="252"/>
        <end position="274"/>
    </location>
</feature>
<feature type="transmembrane region" description="Helical" evidence="7">
    <location>
        <begin position="143"/>
        <end position="159"/>
    </location>
</feature>
<evidence type="ECO:0000256" key="7">
    <source>
        <dbReference type="SAM" id="Phobius"/>
    </source>
</evidence>
<evidence type="ECO:0000256" key="2">
    <source>
        <dbReference type="ARBA" id="ARBA00022692"/>
    </source>
</evidence>
<reference evidence="10 11" key="1">
    <citation type="submission" date="2022-11" db="EMBL/GenBank/DDBJ databases">
        <title>Study of microbial diversity in lake waters.</title>
        <authorList>
            <person name="Zhang J."/>
        </authorList>
    </citation>
    <scope>NUCLEOTIDE SEQUENCE [LARGE SCALE GENOMIC DNA]</scope>
    <source>
        <strain evidence="10 11">DT12</strain>
    </source>
</reference>
<dbReference type="InterPro" id="IPR027417">
    <property type="entry name" value="P-loop_NTPase"/>
</dbReference>
<evidence type="ECO:0000256" key="3">
    <source>
        <dbReference type="ARBA" id="ARBA00022741"/>
    </source>
</evidence>
<dbReference type="GO" id="GO:0005524">
    <property type="term" value="F:ATP binding"/>
    <property type="evidence" value="ECO:0007669"/>
    <property type="project" value="UniProtKB-KW"/>
</dbReference>
<accession>A0ABT3X6W6</accession>
<dbReference type="InterPro" id="IPR003439">
    <property type="entry name" value="ABC_transporter-like_ATP-bd"/>
</dbReference>
<dbReference type="PROSITE" id="PS50929">
    <property type="entry name" value="ABC_TM1F"/>
    <property type="match status" value="1"/>
</dbReference>
<comment type="subcellular location">
    <subcellularLocation>
        <location evidence="1">Cell membrane</location>
        <topology evidence="1">Multi-pass membrane protein</topology>
    </subcellularLocation>
</comment>
<evidence type="ECO:0000256" key="1">
    <source>
        <dbReference type="ARBA" id="ARBA00004651"/>
    </source>
</evidence>
<keyword evidence="4 10" id="KW-0067">ATP-binding</keyword>
<dbReference type="PROSITE" id="PS00211">
    <property type="entry name" value="ABC_TRANSPORTER_1"/>
    <property type="match status" value="1"/>
</dbReference>
<dbReference type="SMART" id="SM00382">
    <property type="entry name" value="AAA"/>
    <property type="match status" value="1"/>
</dbReference>
<dbReference type="InterPro" id="IPR017871">
    <property type="entry name" value="ABC_transporter-like_CS"/>
</dbReference>
<evidence type="ECO:0000313" key="11">
    <source>
        <dbReference type="Proteomes" id="UP001208017"/>
    </source>
</evidence>
<name>A0ABT3X6W6_9BACL</name>
<dbReference type="RefSeq" id="WP_267152593.1">
    <property type="nucleotide sequence ID" value="NZ_JAPMLT010000010.1"/>
</dbReference>
<evidence type="ECO:0000259" key="9">
    <source>
        <dbReference type="PROSITE" id="PS50929"/>
    </source>
</evidence>
<sequence length="592" mass="67110">MKSNELTQAVRYIWQGHRTWVICTAVLSLMLGLTPAVHLWVAKELVNEVAALLNGGGDYSGAFQLLVVQFLVLLLASLLTKAQELLDKRTELHLDHDLQRAVMEKTTTVPLELYDRPDFQHAIERVHGGQAHRFLTPIKQSMDIVRQLTTLISFLFYLLSVHWTLALVSVVAAFPLLLVLARFGNKRFSLMMFQTPLAREARYLQHLMVKRESAKEVRLFQLRDFLLGVWSDRFRRNQEETYRLFKREKGTLVLTDALTAFFYVGAAGLIIWVARAATITIGDFVALGQAVQGTQSAINQIAGQIARLYESRLYLRDYFRFLDDSVYESRVDRGTKSFPAPLQAGISVERVSFRYPGSERPALQDVSLQIQPGERIAIVGDNGSGKTTLVKCLMGLYQVQTGCIRVDGVPMQDIAEEQLFHNITVIFQDFMRYDFTVRQNITIGQLEAAADKERLETVAANAGVESFVARFAQGYDTHLGRSFQEGEDLSGGQWQKIALARALFSEGQLLILDEPTAALDPKAEMEVFEHFDHLTRGKTAVFISHRMAAARMADRIIVMRDGQICEMGTHEQLIALEGEYKRMYTMQAQWYR</sequence>
<organism evidence="10 11">
    <name type="scientific">Tumebacillus lacus</name>
    <dbReference type="NCBI Taxonomy" id="2995335"/>
    <lineage>
        <taxon>Bacteria</taxon>
        <taxon>Bacillati</taxon>
        <taxon>Bacillota</taxon>
        <taxon>Bacilli</taxon>
        <taxon>Bacillales</taxon>
        <taxon>Alicyclobacillaceae</taxon>
        <taxon>Tumebacillus</taxon>
    </lineage>
</organism>
<dbReference type="PANTHER" id="PTHR43394">
    <property type="entry name" value="ATP-DEPENDENT PERMEASE MDL1, MITOCHONDRIAL"/>
    <property type="match status" value="1"/>
</dbReference>
<dbReference type="InterPro" id="IPR003593">
    <property type="entry name" value="AAA+_ATPase"/>
</dbReference>
<keyword evidence="5 7" id="KW-1133">Transmembrane helix</keyword>
<dbReference type="SUPFAM" id="SSF90123">
    <property type="entry name" value="ABC transporter transmembrane region"/>
    <property type="match status" value="1"/>
</dbReference>
<dbReference type="EMBL" id="JAPMLT010000010">
    <property type="protein sequence ID" value="MCX7571345.1"/>
    <property type="molecule type" value="Genomic_DNA"/>
</dbReference>
<keyword evidence="3" id="KW-0547">Nucleotide-binding</keyword>
<feature type="transmembrane region" description="Helical" evidence="7">
    <location>
        <begin position="20"/>
        <end position="41"/>
    </location>
</feature>
<dbReference type="InterPro" id="IPR039421">
    <property type="entry name" value="Type_1_exporter"/>
</dbReference>
<feature type="domain" description="ABC transmembrane type-1" evidence="9">
    <location>
        <begin position="25"/>
        <end position="310"/>
    </location>
</feature>